<dbReference type="Gene3D" id="3.40.50.2000">
    <property type="entry name" value="Glycogen Phosphorylase B"/>
    <property type="match status" value="2"/>
</dbReference>
<reference evidence="3 4" key="1">
    <citation type="submission" date="2022-06" db="EMBL/GenBank/DDBJ databases">
        <title>Ideonella sp. NS12-5 Genome sequencing and assembly.</title>
        <authorList>
            <person name="Jung Y."/>
        </authorList>
    </citation>
    <scope>NUCLEOTIDE SEQUENCE [LARGE SCALE GENOMIC DNA]</scope>
    <source>
        <strain evidence="3 4">NS12-5</strain>
    </source>
</reference>
<evidence type="ECO:0000259" key="1">
    <source>
        <dbReference type="Pfam" id="PF00534"/>
    </source>
</evidence>
<dbReference type="EMBL" id="JAMXMC010000013">
    <property type="protein sequence ID" value="MCO5978885.1"/>
    <property type="molecule type" value="Genomic_DNA"/>
</dbReference>
<dbReference type="RefSeq" id="WP_252771848.1">
    <property type="nucleotide sequence ID" value="NZ_JAMXMC010000013.1"/>
</dbReference>
<comment type="caution">
    <text evidence="3">The sequence shown here is derived from an EMBL/GenBank/DDBJ whole genome shotgun (WGS) entry which is preliminary data.</text>
</comment>
<evidence type="ECO:0000313" key="3">
    <source>
        <dbReference type="EMBL" id="MCO5978885.1"/>
    </source>
</evidence>
<keyword evidence="3" id="KW-0808">Transferase</keyword>
<accession>A0ABT1BRS0</accession>
<feature type="domain" description="Glycosyltransferase subfamily 4-like N-terminal" evidence="2">
    <location>
        <begin position="55"/>
        <end position="179"/>
    </location>
</feature>
<name>A0ABT1BRS0_9BURK</name>
<dbReference type="SUPFAM" id="SSF53756">
    <property type="entry name" value="UDP-Glycosyltransferase/glycogen phosphorylase"/>
    <property type="match status" value="1"/>
</dbReference>
<dbReference type="Pfam" id="PF00534">
    <property type="entry name" value="Glycos_transf_1"/>
    <property type="match status" value="1"/>
</dbReference>
<dbReference type="PANTHER" id="PTHR45947:SF3">
    <property type="entry name" value="SULFOQUINOVOSYL TRANSFERASE SQD2"/>
    <property type="match status" value="1"/>
</dbReference>
<dbReference type="InterPro" id="IPR001296">
    <property type="entry name" value="Glyco_trans_1"/>
</dbReference>
<dbReference type="GO" id="GO:0016757">
    <property type="term" value="F:glycosyltransferase activity"/>
    <property type="evidence" value="ECO:0007669"/>
    <property type="project" value="UniProtKB-KW"/>
</dbReference>
<evidence type="ECO:0000259" key="2">
    <source>
        <dbReference type="Pfam" id="PF13579"/>
    </source>
</evidence>
<dbReference type="InterPro" id="IPR028098">
    <property type="entry name" value="Glyco_trans_4-like_N"/>
</dbReference>
<dbReference type="PANTHER" id="PTHR45947">
    <property type="entry name" value="SULFOQUINOVOSYL TRANSFERASE SQD2"/>
    <property type="match status" value="1"/>
</dbReference>
<dbReference type="InterPro" id="IPR050194">
    <property type="entry name" value="Glycosyltransferase_grp1"/>
</dbReference>
<proteinExistence type="predicted"/>
<dbReference type="Pfam" id="PF13579">
    <property type="entry name" value="Glyco_trans_4_4"/>
    <property type="match status" value="1"/>
</dbReference>
<dbReference type="EC" id="2.4.-.-" evidence="3"/>
<keyword evidence="3" id="KW-0328">Glycosyltransferase</keyword>
<sequence>MLHLSADYPDANRAETTLAVRNFIQACRGLDHFVVSLNRVALPWQVNCIDGDGQGDPQVVSMRYWGLPGGVLLGLSMTIVAWRVCRQLRRRGLQVQMVHAHKLCFEGLAAWWLNRWLRLPYVVSVRGEAESKVFRFKPHYRPWLRRVVRQARQVYYVSAWFKPILQRHCQPAPEAERLLPNFVVERDRPSSGPWHRNHLVTVMDLNVFRKKGLDRLLPAFKTLLASAKDARLDVIGRGSPEVMAEVSGLIDQLQLGAQVTLCGPMPNDELLARLPGYAMFVLPSHNETFGMSYVEALLAGVPILYSKGTGIDGFVDDVSAACAVDPCSEDAIAQGMLRMLSAQEENRTALARQVPELKSRFSSRAHVEQYLQVVRHACDVQPLTLEIAQEGRIP</sequence>
<dbReference type="Proteomes" id="UP001204851">
    <property type="component" value="Unassembled WGS sequence"/>
</dbReference>
<feature type="domain" description="Glycosyl transferase family 1" evidence="1">
    <location>
        <begin position="207"/>
        <end position="348"/>
    </location>
</feature>
<keyword evidence="4" id="KW-1185">Reference proteome</keyword>
<evidence type="ECO:0000313" key="4">
    <source>
        <dbReference type="Proteomes" id="UP001204851"/>
    </source>
</evidence>
<organism evidence="3 4">
    <name type="scientific">Ideonella oryzae</name>
    <dbReference type="NCBI Taxonomy" id="2937441"/>
    <lineage>
        <taxon>Bacteria</taxon>
        <taxon>Pseudomonadati</taxon>
        <taxon>Pseudomonadota</taxon>
        <taxon>Betaproteobacteria</taxon>
        <taxon>Burkholderiales</taxon>
        <taxon>Sphaerotilaceae</taxon>
        <taxon>Ideonella</taxon>
    </lineage>
</organism>
<protein>
    <submittedName>
        <fullName evidence="3">Glycosyltransferase</fullName>
        <ecNumber evidence="3">2.4.-.-</ecNumber>
    </submittedName>
</protein>
<gene>
    <name evidence="3" type="ORF">M0L44_19475</name>
</gene>